<dbReference type="InterPro" id="IPR023772">
    <property type="entry name" value="DNA-bd_HTH_TetR-type_CS"/>
</dbReference>
<gene>
    <name evidence="3" type="ORF">METZ01_LOCUS199703</name>
</gene>
<protein>
    <recommendedName>
        <fullName evidence="2">HTH tetR-type domain-containing protein</fullName>
    </recommendedName>
</protein>
<dbReference type="GO" id="GO:0003677">
    <property type="term" value="F:DNA binding"/>
    <property type="evidence" value="ECO:0007669"/>
    <property type="project" value="UniProtKB-KW"/>
</dbReference>
<accession>A0A382E8X4</accession>
<dbReference type="AlphaFoldDB" id="A0A382E8X4"/>
<dbReference type="Pfam" id="PF00440">
    <property type="entry name" value="TetR_N"/>
    <property type="match status" value="1"/>
</dbReference>
<dbReference type="Gene3D" id="1.10.357.10">
    <property type="entry name" value="Tetracycline Repressor, domain 2"/>
    <property type="match status" value="1"/>
</dbReference>
<dbReference type="InterPro" id="IPR009057">
    <property type="entry name" value="Homeodomain-like_sf"/>
</dbReference>
<evidence type="ECO:0000313" key="3">
    <source>
        <dbReference type="EMBL" id="SVB46849.1"/>
    </source>
</evidence>
<dbReference type="PROSITE" id="PS01081">
    <property type="entry name" value="HTH_TETR_1"/>
    <property type="match status" value="1"/>
</dbReference>
<sequence length="205" mass="22828">MAAASLREPKQHRSRRTLQRITEAGLDLITELGIEGTTVHGVVEKAESSVGSFYARFQGKGDFLTYLDERIWEIAERRWVELTTKPAWRQRSVEQVITNLAHVYAELELVHRDARDALALTLRGPDADFSIPALQFRARVRTDFRLLLLERGNTIVHPTPKLAIGMVCSTLEAATGLLEPPELKDLCSALAAHLLGGRKEPKAPG</sequence>
<keyword evidence="1" id="KW-0238">DNA-binding</keyword>
<evidence type="ECO:0000259" key="2">
    <source>
        <dbReference type="PROSITE" id="PS50977"/>
    </source>
</evidence>
<organism evidence="3">
    <name type="scientific">marine metagenome</name>
    <dbReference type="NCBI Taxonomy" id="408172"/>
    <lineage>
        <taxon>unclassified sequences</taxon>
        <taxon>metagenomes</taxon>
        <taxon>ecological metagenomes</taxon>
    </lineage>
</organism>
<name>A0A382E8X4_9ZZZZ</name>
<feature type="domain" description="HTH tetR-type" evidence="2">
    <location>
        <begin position="15"/>
        <end position="75"/>
    </location>
</feature>
<feature type="non-terminal residue" evidence="3">
    <location>
        <position position="205"/>
    </location>
</feature>
<reference evidence="3" key="1">
    <citation type="submission" date="2018-05" db="EMBL/GenBank/DDBJ databases">
        <authorList>
            <person name="Lanie J.A."/>
            <person name="Ng W.-L."/>
            <person name="Kazmierczak K.M."/>
            <person name="Andrzejewski T.M."/>
            <person name="Davidsen T.M."/>
            <person name="Wayne K.J."/>
            <person name="Tettelin H."/>
            <person name="Glass J.I."/>
            <person name="Rusch D."/>
            <person name="Podicherti R."/>
            <person name="Tsui H.-C.T."/>
            <person name="Winkler M.E."/>
        </authorList>
    </citation>
    <scope>NUCLEOTIDE SEQUENCE</scope>
</reference>
<dbReference type="InterPro" id="IPR001647">
    <property type="entry name" value="HTH_TetR"/>
</dbReference>
<dbReference type="PROSITE" id="PS50977">
    <property type="entry name" value="HTH_TETR_2"/>
    <property type="match status" value="1"/>
</dbReference>
<proteinExistence type="predicted"/>
<dbReference type="SUPFAM" id="SSF46689">
    <property type="entry name" value="Homeodomain-like"/>
    <property type="match status" value="1"/>
</dbReference>
<dbReference type="EMBL" id="UINC01043178">
    <property type="protein sequence ID" value="SVB46849.1"/>
    <property type="molecule type" value="Genomic_DNA"/>
</dbReference>
<evidence type="ECO:0000256" key="1">
    <source>
        <dbReference type="ARBA" id="ARBA00023125"/>
    </source>
</evidence>